<dbReference type="AlphaFoldDB" id="A0AB37GQM5"/>
<dbReference type="EMBL" id="CP065647">
    <property type="protein sequence ID" value="QPR74703.1"/>
    <property type="molecule type" value="Genomic_DNA"/>
</dbReference>
<evidence type="ECO:0008006" key="3">
    <source>
        <dbReference type="Google" id="ProtNLM"/>
    </source>
</evidence>
<proteinExistence type="predicted"/>
<evidence type="ECO:0000313" key="1">
    <source>
        <dbReference type="EMBL" id="QPR74703.1"/>
    </source>
</evidence>
<accession>A0AB37GQM5</accession>
<protein>
    <recommendedName>
        <fullName evidence="3">RiboL-PSP-HEPN domain-containing protein</fullName>
    </recommendedName>
</protein>
<evidence type="ECO:0000313" key="2">
    <source>
        <dbReference type="Proteomes" id="UP000595038"/>
    </source>
</evidence>
<dbReference type="Proteomes" id="UP000595038">
    <property type="component" value="Chromosome"/>
</dbReference>
<reference evidence="1 2" key="1">
    <citation type="submission" date="2020-12" db="EMBL/GenBank/DDBJ databases">
        <title>FDA dAtabase for Regulatory Grade micrObial Sequences (FDA-ARGOS): Supporting development and validation of Infectious Disease Dx tests.</title>
        <authorList>
            <person name="Nelson B."/>
            <person name="Plummer A."/>
            <person name="Tallon L."/>
            <person name="Sadzewicz L."/>
            <person name="Zhao X."/>
            <person name="Boylan J."/>
            <person name="Ott S."/>
            <person name="Bowen H."/>
            <person name="Vavikolanu K."/>
            <person name="Mehta A."/>
            <person name="Aluvathingal J."/>
            <person name="Nadendla S."/>
            <person name="Myers T."/>
            <person name="Yan Y."/>
            <person name="Sichtig H."/>
        </authorList>
    </citation>
    <scope>NUCLEOTIDE SEQUENCE [LARGE SCALE GENOMIC DNA]</scope>
    <source>
        <strain evidence="1 2">FDAARGOS_923</strain>
    </source>
</reference>
<name>A0AB37GQM5_BACLI</name>
<gene>
    <name evidence="1" type="ORF">I6G80_10820</name>
</gene>
<dbReference type="RefSeq" id="WP_145655397.1">
    <property type="nucleotide sequence ID" value="NZ_CP065647.1"/>
</dbReference>
<sequence>MSCQKFKFTIMIQIAQADIYLDELANYFEATELSMKQHLNSLRSYTEDNIDDYLLDQYYDEVRNYEIDFPNLLRYSIIISNISIIDFTLNKICEVLQEYFPDSTTLRDIKKRKRSSTLQCIRKFLEEQFNIKIDSDIWNYFFNLNSIRNNIAHNNGTVDRNPQKAKKLKRFIDNTDNINIDLTFSQIVVNKEFIRDMFNKSGSFFKTLNQVIKSNEISLNKIK</sequence>
<organism evidence="1 2">
    <name type="scientific">Bacillus licheniformis</name>
    <dbReference type="NCBI Taxonomy" id="1402"/>
    <lineage>
        <taxon>Bacteria</taxon>
        <taxon>Bacillati</taxon>
        <taxon>Bacillota</taxon>
        <taxon>Bacilli</taxon>
        <taxon>Bacillales</taxon>
        <taxon>Bacillaceae</taxon>
        <taxon>Bacillus</taxon>
    </lineage>
</organism>